<evidence type="ECO:0000256" key="1">
    <source>
        <dbReference type="SAM" id="SignalP"/>
    </source>
</evidence>
<organism evidence="2 3">
    <name type="scientific">Paractinoplanes ovalisporus</name>
    <dbReference type="NCBI Taxonomy" id="2810368"/>
    <lineage>
        <taxon>Bacteria</taxon>
        <taxon>Bacillati</taxon>
        <taxon>Actinomycetota</taxon>
        <taxon>Actinomycetes</taxon>
        <taxon>Micromonosporales</taxon>
        <taxon>Micromonosporaceae</taxon>
        <taxon>Paractinoplanes</taxon>
    </lineage>
</organism>
<dbReference type="Proteomes" id="UP000632138">
    <property type="component" value="Unassembled WGS sequence"/>
</dbReference>
<accession>A0ABS2AVQ8</accession>
<evidence type="ECO:0000313" key="3">
    <source>
        <dbReference type="Proteomes" id="UP000632138"/>
    </source>
</evidence>
<sequence length="143" mass="15353">MARTTTSTTSALAAAFAVAAVVPAVPVAAAPASTPATAIILERTGGFAGRSDTFVIDRSTVGGRTPLRAAGSAEFRSLRRSYQLRNNCCDRYTYRLIVSYRHGRSKTVDTVQGAPAPRILRYVIDEVQRVGRENPDGPTRRVS</sequence>
<evidence type="ECO:0000313" key="2">
    <source>
        <dbReference type="EMBL" id="MBM2623891.1"/>
    </source>
</evidence>
<name>A0ABS2AVQ8_9ACTN</name>
<proteinExistence type="predicted"/>
<dbReference type="RefSeq" id="WP_203384240.1">
    <property type="nucleotide sequence ID" value="NZ_JAENHP010000050.1"/>
</dbReference>
<feature type="chain" id="PRO_5046542952" description="Secreted protein" evidence="1">
    <location>
        <begin position="20"/>
        <end position="143"/>
    </location>
</feature>
<feature type="signal peptide" evidence="1">
    <location>
        <begin position="1"/>
        <end position="19"/>
    </location>
</feature>
<dbReference type="EMBL" id="JAENHP010000050">
    <property type="protein sequence ID" value="MBM2623891.1"/>
    <property type="molecule type" value="Genomic_DNA"/>
</dbReference>
<keyword evidence="3" id="KW-1185">Reference proteome</keyword>
<protein>
    <recommendedName>
        <fullName evidence="4">Secreted protein</fullName>
    </recommendedName>
</protein>
<keyword evidence="1" id="KW-0732">Signal</keyword>
<reference evidence="2 3" key="1">
    <citation type="submission" date="2021-01" db="EMBL/GenBank/DDBJ databases">
        <title>Actinoplanes sp. nov. LDG1-06 isolated from lichen.</title>
        <authorList>
            <person name="Saeng-In P."/>
            <person name="Phongsopitanun W."/>
            <person name="Kanchanasin P."/>
            <person name="Yuki M."/>
            <person name="Kudo T."/>
            <person name="Ohkuma M."/>
            <person name="Tanasupawat S."/>
        </authorList>
    </citation>
    <scope>NUCLEOTIDE SEQUENCE [LARGE SCALE GENOMIC DNA]</scope>
    <source>
        <strain evidence="2 3">LDG1-06</strain>
    </source>
</reference>
<evidence type="ECO:0008006" key="4">
    <source>
        <dbReference type="Google" id="ProtNLM"/>
    </source>
</evidence>
<comment type="caution">
    <text evidence="2">The sequence shown here is derived from an EMBL/GenBank/DDBJ whole genome shotgun (WGS) entry which is preliminary data.</text>
</comment>
<gene>
    <name evidence="2" type="ORF">JIG36_51225</name>
</gene>